<dbReference type="AlphaFoldDB" id="A0AAE9YQH3"/>
<dbReference type="InterPro" id="IPR005151">
    <property type="entry name" value="Tail-specific_protease"/>
</dbReference>
<evidence type="ECO:0000313" key="4">
    <source>
        <dbReference type="Proteomes" id="UP000032568"/>
    </source>
</evidence>
<dbReference type="Pfam" id="PF03572">
    <property type="entry name" value="Peptidase_S41"/>
    <property type="match status" value="1"/>
</dbReference>
<dbReference type="Proteomes" id="UP000032568">
    <property type="component" value="Chromosome"/>
</dbReference>
<feature type="domain" description="Tail specific protease" evidence="2">
    <location>
        <begin position="244"/>
        <end position="431"/>
    </location>
</feature>
<evidence type="ECO:0000259" key="2">
    <source>
        <dbReference type="Pfam" id="PF03572"/>
    </source>
</evidence>
<organism evidence="3 4">
    <name type="scientific">Thalassomonas actiniarum</name>
    <dbReference type="NCBI Taxonomy" id="485447"/>
    <lineage>
        <taxon>Bacteria</taxon>
        <taxon>Pseudomonadati</taxon>
        <taxon>Pseudomonadota</taxon>
        <taxon>Gammaproteobacteria</taxon>
        <taxon>Alteromonadales</taxon>
        <taxon>Colwelliaceae</taxon>
        <taxon>Thalassomonas</taxon>
    </lineage>
</organism>
<keyword evidence="1" id="KW-0732">Signal</keyword>
<protein>
    <recommendedName>
        <fullName evidence="2">Tail specific protease domain-containing protein</fullName>
    </recommendedName>
</protein>
<dbReference type="GO" id="GO:0030288">
    <property type="term" value="C:outer membrane-bounded periplasmic space"/>
    <property type="evidence" value="ECO:0007669"/>
    <property type="project" value="TreeGrafter"/>
</dbReference>
<evidence type="ECO:0000313" key="3">
    <source>
        <dbReference type="EMBL" id="WDD99409.1"/>
    </source>
</evidence>
<reference evidence="3 4" key="1">
    <citation type="journal article" date="2015" name="Genome Announc.">
        <title>Draft Genome Sequences of Marine Isolates of Thalassomonas viridans and Thalassomonas actiniarum.</title>
        <authorList>
            <person name="Olonade I."/>
            <person name="van Zyl L.J."/>
            <person name="Trindade M."/>
        </authorList>
    </citation>
    <scope>NUCLEOTIDE SEQUENCE [LARGE SCALE GENOMIC DNA]</scope>
    <source>
        <strain evidence="3 4">A5K-106</strain>
    </source>
</reference>
<dbReference type="PANTHER" id="PTHR32060">
    <property type="entry name" value="TAIL-SPECIFIC PROTEASE"/>
    <property type="match status" value="1"/>
</dbReference>
<proteinExistence type="predicted"/>
<reference evidence="3 4" key="2">
    <citation type="journal article" date="2022" name="Mar. Drugs">
        <title>Bioassay-Guided Fractionation Leads to the Detection of Cholic Acid Generated by the Rare Thalassomonas sp.</title>
        <authorList>
            <person name="Pheiffer F."/>
            <person name="Schneider Y.K."/>
            <person name="Hansen E.H."/>
            <person name="Andersen J.H."/>
            <person name="Isaksson J."/>
            <person name="Busche T."/>
            <person name="R C."/>
            <person name="Kalinowski J."/>
            <person name="Zyl L.V."/>
            <person name="Trindade M."/>
        </authorList>
    </citation>
    <scope>NUCLEOTIDE SEQUENCE [LARGE SCALE GENOMIC DNA]</scope>
    <source>
        <strain evidence="3 4">A5K-106</strain>
    </source>
</reference>
<feature type="signal peptide" evidence="1">
    <location>
        <begin position="1"/>
        <end position="20"/>
    </location>
</feature>
<name>A0AAE9YQH3_9GAMM</name>
<keyword evidence="4" id="KW-1185">Reference proteome</keyword>
<feature type="chain" id="PRO_5042121829" description="Tail specific protease domain-containing protein" evidence="1">
    <location>
        <begin position="21"/>
        <end position="450"/>
    </location>
</feature>
<dbReference type="GO" id="GO:0004175">
    <property type="term" value="F:endopeptidase activity"/>
    <property type="evidence" value="ECO:0007669"/>
    <property type="project" value="TreeGrafter"/>
</dbReference>
<dbReference type="PANTHER" id="PTHR32060:SF30">
    <property type="entry name" value="CARBOXY-TERMINAL PROCESSING PROTEASE CTPA"/>
    <property type="match status" value="1"/>
</dbReference>
<dbReference type="GO" id="GO:0006508">
    <property type="term" value="P:proteolysis"/>
    <property type="evidence" value="ECO:0007669"/>
    <property type="project" value="InterPro"/>
</dbReference>
<accession>A0AAE9YQH3</accession>
<dbReference type="SUPFAM" id="SSF52096">
    <property type="entry name" value="ClpP/crotonase"/>
    <property type="match status" value="1"/>
</dbReference>
<gene>
    <name evidence="3" type="ORF">SG35_001605</name>
</gene>
<sequence length="450" mass="50893">MFTRLLITIMTGLLALPLAAEPLSHLESKLQPKQIQEDLTSWLQWLEKTHPDLSYTVKDPKKFYRNVATLKENIKKPVSVQQFWRQVTVLNSQLTDGHTGIAFDDTRALTRQHVENGGALFPFALVFNESKLVITGKIDGQPSKLKGYAINKINGMPIDDVLKPLLTRLHGDSLRHRRAILARRFASYYWLYFGNTETFTLDITDKSEKTAINNITVAASHAAVNSNKIFEDNFQFEILDNKSAMLTIKTFNWPDRKRYFSFIEAAFKEIKALNIQKLIIDIRENGGGDDDMWKKGIVSYIATQPWRHASTYKVKVIEGRQSEDKPLGKVISGELSANNLVENDNPLRFAGEVYLLIGAYTYSSSILLANTLQDHGFATLVGEATGGKSGQTGGIQRFVLPHSQLKVFAPRFMLTRPKGGHHMEPVTPDITIAYDKTRPRQLVNKLMQTW</sequence>
<dbReference type="KEGG" id="tact:SG35_001605"/>
<dbReference type="EMBL" id="CP059735">
    <property type="protein sequence ID" value="WDD99409.1"/>
    <property type="molecule type" value="Genomic_DNA"/>
</dbReference>
<dbReference type="InterPro" id="IPR029045">
    <property type="entry name" value="ClpP/crotonase-like_dom_sf"/>
</dbReference>
<dbReference type="Gene3D" id="3.90.226.10">
    <property type="entry name" value="2-enoyl-CoA Hydratase, Chain A, domain 1"/>
    <property type="match status" value="1"/>
</dbReference>
<dbReference type="GO" id="GO:0007165">
    <property type="term" value="P:signal transduction"/>
    <property type="evidence" value="ECO:0007669"/>
    <property type="project" value="TreeGrafter"/>
</dbReference>
<dbReference type="GO" id="GO:0008236">
    <property type="term" value="F:serine-type peptidase activity"/>
    <property type="evidence" value="ECO:0007669"/>
    <property type="project" value="InterPro"/>
</dbReference>
<evidence type="ECO:0000256" key="1">
    <source>
        <dbReference type="SAM" id="SignalP"/>
    </source>
</evidence>